<evidence type="ECO:0000259" key="3">
    <source>
        <dbReference type="PROSITE" id="PS51123"/>
    </source>
</evidence>
<dbReference type="PROSITE" id="PS51123">
    <property type="entry name" value="OMPA_2"/>
    <property type="match status" value="1"/>
</dbReference>
<dbReference type="InterPro" id="IPR006665">
    <property type="entry name" value="OmpA-like"/>
</dbReference>
<dbReference type="RefSeq" id="WP_422863368.1">
    <property type="nucleotide sequence ID" value="NZ_JAMSKV010000003.1"/>
</dbReference>
<feature type="signal peptide" evidence="2">
    <location>
        <begin position="1"/>
        <end position="25"/>
    </location>
</feature>
<sequence length="141" mass="14552">MRLSSMPGRRSVSAFALATSLGLLAGCADQTANGDIGRKYVLFFTKGSTAISPAGSGVLRQAARVAGRHPDLGVLVAGFAAAHGNIDADQALSEQRARIVAAALQGDGVPAARIVERARPPSNEDPGVAARRVEVSFFQQP</sequence>
<evidence type="ECO:0000256" key="1">
    <source>
        <dbReference type="PROSITE-ProRule" id="PRU00473"/>
    </source>
</evidence>
<feature type="chain" id="PRO_5046231663" evidence="2">
    <location>
        <begin position="26"/>
        <end position="141"/>
    </location>
</feature>
<feature type="domain" description="OmpA-like" evidence="3">
    <location>
        <begin position="31"/>
        <end position="141"/>
    </location>
</feature>
<dbReference type="PROSITE" id="PS51257">
    <property type="entry name" value="PROKAR_LIPOPROTEIN"/>
    <property type="match status" value="1"/>
</dbReference>
<keyword evidence="2" id="KW-0732">Signal</keyword>
<gene>
    <name evidence="4" type="ORF">NFI95_05545</name>
</gene>
<evidence type="ECO:0000256" key="2">
    <source>
        <dbReference type="SAM" id="SignalP"/>
    </source>
</evidence>
<dbReference type="Proteomes" id="UP001524587">
    <property type="component" value="Unassembled WGS sequence"/>
</dbReference>
<accession>A0ABT1W7U4</accession>
<dbReference type="InterPro" id="IPR036737">
    <property type="entry name" value="OmpA-like_sf"/>
</dbReference>
<dbReference type="SUPFAM" id="SSF103088">
    <property type="entry name" value="OmpA-like"/>
    <property type="match status" value="1"/>
</dbReference>
<protein>
    <submittedName>
        <fullName evidence="4">OmpA family protein</fullName>
    </submittedName>
</protein>
<reference evidence="4 5" key="1">
    <citation type="submission" date="2022-06" db="EMBL/GenBank/DDBJ databases">
        <title>Endosaccharibacter gen. nov., sp. nov., endophytic bacteria isolated from sugarcane.</title>
        <authorList>
            <person name="Pitiwittayakul N."/>
            <person name="Yukphan P."/>
            <person name="Charoenyingcharoen P."/>
            <person name="Tanasupawat S."/>
        </authorList>
    </citation>
    <scope>NUCLEOTIDE SEQUENCE [LARGE SCALE GENOMIC DNA]</scope>
    <source>
        <strain evidence="4 5">KSS8</strain>
    </source>
</reference>
<proteinExistence type="predicted"/>
<evidence type="ECO:0000313" key="4">
    <source>
        <dbReference type="EMBL" id="MCQ8277908.1"/>
    </source>
</evidence>
<dbReference type="EMBL" id="JAMSKV010000003">
    <property type="protein sequence ID" value="MCQ8277908.1"/>
    <property type="molecule type" value="Genomic_DNA"/>
</dbReference>
<keyword evidence="1" id="KW-0472">Membrane</keyword>
<name>A0ABT1W7U4_9PROT</name>
<comment type="caution">
    <text evidence="4">The sequence shown here is derived from an EMBL/GenBank/DDBJ whole genome shotgun (WGS) entry which is preliminary data.</text>
</comment>
<dbReference type="Gene3D" id="3.30.1330.60">
    <property type="entry name" value="OmpA-like domain"/>
    <property type="match status" value="1"/>
</dbReference>
<dbReference type="CDD" id="cd07185">
    <property type="entry name" value="OmpA_C-like"/>
    <property type="match status" value="1"/>
</dbReference>
<keyword evidence="5" id="KW-1185">Reference proteome</keyword>
<dbReference type="Pfam" id="PF00691">
    <property type="entry name" value="OmpA"/>
    <property type="match status" value="1"/>
</dbReference>
<organism evidence="4 5">
    <name type="scientific">Endosaccharibacter trunci</name>
    <dbReference type="NCBI Taxonomy" id="2812733"/>
    <lineage>
        <taxon>Bacteria</taxon>
        <taxon>Pseudomonadati</taxon>
        <taxon>Pseudomonadota</taxon>
        <taxon>Alphaproteobacteria</taxon>
        <taxon>Acetobacterales</taxon>
        <taxon>Acetobacteraceae</taxon>
        <taxon>Endosaccharibacter</taxon>
    </lineage>
</organism>
<evidence type="ECO:0000313" key="5">
    <source>
        <dbReference type="Proteomes" id="UP001524587"/>
    </source>
</evidence>